<dbReference type="PANTHER" id="PTHR31296:SF1">
    <property type="entry name" value="MITOCHONDRIAL PROTEIN C2ORF69"/>
    <property type="match status" value="1"/>
</dbReference>
<evidence type="ECO:0008006" key="4">
    <source>
        <dbReference type="Google" id="ProtNLM"/>
    </source>
</evidence>
<reference evidence="3" key="1">
    <citation type="journal article" date="2019" name="Gigascience">
        <title>De novo genome assembly of the endangered Acer yangbiense, a plant species with extremely small populations endemic to Yunnan Province, China.</title>
        <authorList>
            <person name="Yang J."/>
            <person name="Wariss H.M."/>
            <person name="Tao L."/>
            <person name="Zhang R."/>
            <person name="Yun Q."/>
            <person name="Hollingsworth P."/>
            <person name="Dao Z."/>
            <person name="Luo G."/>
            <person name="Guo H."/>
            <person name="Ma Y."/>
            <person name="Sun W."/>
        </authorList>
    </citation>
    <scope>NUCLEOTIDE SEQUENCE [LARGE SCALE GENOMIC DNA]</scope>
    <source>
        <strain evidence="3">cv. Malutang</strain>
    </source>
</reference>
<dbReference type="AlphaFoldDB" id="A0A5C7I913"/>
<dbReference type="InterPro" id="IPR018881">
    <property type="entry name" value="C2orf69_mit"/>
</dbReference>
<organism evidence="2 3">
    <name type="scientific">Acer yangbiense</name>
    <dbReference type="NCBI Taxonomy" id="1000413"/>
    <lineage>
        <taxon>Eukaryota</taxon>
        <taxon>Viridiplantae</taxon>
        <taxon>Streptophyta</taxon>
        <taxon>Embryophyta</taxon>
        <taxon>Tracheophyta</taxon>
        <taxon>Spermatophyta</taxon>
        <taxon>Magnoliopsida</taxon>
        <taxon>eudicotyledons</taxon>
        <taxon>Gunneridae</taxon>
        <taxon>Pentapetalae</taxon>
        <taxon>rosids</taxon>
        <taxon>malvids</taxon>
        <taxon>Sapindales</taxon>
        <taxon>Sapindaceae</taxon>
        <taxon>Hippocastanoideae</taxon>
        <taxon>Acereae</taxon>
        <taxon>Acer</taxon>
    </lineage>
</organism>
<evidence type="ECO:0000256" key="1">
    <source>
        <dbReference type="SAM" id="SignalP"/>
    </source>
</evidence>
<dbReference type="OrthoDB" id="419333at2759"/>
<dbReference type="EMBL" id="VAHF01000004">
    <property type="protein sequence ID" value="TXG64846.1"/>
    <property type="molecule type" value="Genomic_DNA"/>
</dbReference>
<protein>
    <recommendedName>
        <fullName evidence="4">Phospholipase/carboxylesterase/thioesterase domain-containing protein</fullName>
    </recommendedName>
</protein>
<gene>
    <name evidence="2" type="ORF">EZV62_011840</name>
</gene>
<feature type="chain" id="PRO_5022739645" description="Phospholipase/carboxylesterase/thioesterase domain-containing protein" evidence="1">
    <location>
        <begin position="27"/>
        <end position="118"/>
    </location>
</feature>
<keyword evidence="1" id="KW-0732">Signal</keyword>
<sequence length="118" mass="13307">MIGLLRLLVSMGLLPFTTILFRQMRAEIVFSCWVSSFYSYSLSLLSNCFEEAKHIISRREREPFSASSSEPCFDQLKTIIMGFSQGATVLNQLVSELGFAEAKSTRSEQGKPRKMNSP</sequence>
<comment type="caution">
    <text evidence="2">The sequence shown here is derived from an EMBL/GenBank/DDBJ whole genome shotgun (WGS) entry which is preliminary data.</text>
</comment>
<evidence type="ECO:0000313" key="2">
    <source>
        <dbReference type="EMBL" id="TXG64846.1"/>
    </source>
</evidence>
<name>A0A5C7I913_9ROSI</name>
<evidence type="ECO:0000313" key="3">
    <source>
        <dbReference type="Proteomes" id="UP000323000"/>
    </source>
</evidence>
<keyword evidence="3" id="KW-1185">Reference proteome</keyword>
<proteinExistence type="predicted"/>
<dbReference type="Proteomes" id="UP000323000">
    <property type="component" value="Chromosome 4"/>
</dbReference>
<accession>A0A5C7I913</accession>
<dbReference type="GO" id="GO:0005739">
    <property type="term" value="C:mitochondrion"/>
    <property type="evidence" value="ECO:0007669"/>
    <property type="project" value="TreeGrafter"/>
</dbReference>
<dbReference type="PANTHER" id="PTHR31296">
    <property type="entry name" value="UPF0565 PROTEIN C2ORF69"/>
    <property type="match status" value="1"/>
</dbReference>
<feature type="signal peptide" evidence="1">
    <location>
        <begin position="1"/>
        <end position="26"/>
    </location>
</feature>